<feature type="transmembrane region" description="Helical" evidence="5">
    <location>
        <begin position="428"/>
        <end position="449"/>
    </location>
</feature>
<feature type="transmembrane region" description="Helical" evidence="5">
    <location>
        <begin position="265"/>
        <end position="284"/>
    </location>
</feature>
<protein>
    <submittedName>
        <fullName evidence="6">Uncharacterized protein</fullName>
    </submittedName>
</protein>
<keyword evidence="2 5" id="KW-0812">Transmembrane</keyword>
<feature type="transmembrane region" description="Helical" evidence="5">
    <location>
        <begin position="455"/>
        <end position="475"/>
    </location>
</feature>
<feature type="transmembrane region" description="Helical" evidence="5">
    <location>
        <begin position="305"/>
        <end position="323"/>
    </location>
</feature>
<evidence type="ECO:0000256" key="1">
    <source>
        <dbReference type="ARBA" id="ARBA00004141"/>
    </source>
</evidence>
<feature type="transmembrane region" description="Helical" evidence="5">
    <location>
        <begin position="397"/>
        <end position="416"/>
    </location>
</feature>
<name>A0A512NIA2_9HYPH</name>
<dbReference type="Pfam" id="PF01943">
    <property type="entry name" value="Polysacc_synt"/>
    <property type="match status" value="1"/>
</dbReference>
<dbReference type="RefSeq" id="WP_147154043.1">
    <property type="nucleotide sequence ID" value="NZ_BKAJ01000106.1"/>
</dbReference>
<dbReference type="AlphaFoldDB" id="A0A512NIA2"/>
<keyword evidence="4 5" id="KW-0472">Membrane</keyword>
<feature type="transmembrane region" description="Helical" evidence="5">
    <location>
        <begin position="59"/>
        <end position="80"/>
    </location>
</feature>
<feature type="transmembrane region" description="Helical" evidence="5">
    <location>
        <begin position="371"/>
        <end position="391"/>
    </location>
</feature>
<evidence type="ECO:0000313" key="6">
    <source>
        <dbReference type="EMBL" id="GEP58645.1"/>
    </source>
</evidence>
<feature type="transmembrane region" description="Helical" evidence="5">
    <location>
        <begin position="96"/>
        <end position="120"/>
    </location>
</feature>
<keyword evidence="3 5" id="KW-1133">Transmembrane helix</keyword>
<dbReference type="CDD" id="cd13128">
    <property type="entry name" value="MATE_Wzx_like"/>
    <property type="match status" value="1"/>
</dbReference>
<dbReference type="InterPro" id="IPR052556">
    <property type="entry name" value="PolySynth_Transporter"/>
</dbReference>
<feature type="transmembrane region" description="Helical" evidence="5">
    <location>
        <begin position="227"/>
        <end position="253"/>
    </location>
</feature>
<evidence type="ECO:0000256" key="3">
    <source>
        <dbReference type="ARBA" id="ARBA00022989"/>
    </source>
</evidence>
<reference evidence="6 7" key="1">
    <citation type="submission" date="2019-07" db="EMBL/GenBank/DDBJ databases">
        <title>Whole genome shotgun sequence of Reyranella soli NBRC 108950.</title>
        <authorList>
            <person name="Hosoyama A."/>
            <person name="Uohara A."/>
            <person name="Ohji S."/>
            <person name="Ichikawa N."/>
        </authorList>
    </citation>
    <scope>NUCLEOTIDE SEQUENCE [LARGE SCALE GENOMIC DNA]</scope>
    <source>
        <strain evidence="6 7">NBRC 108950</strain>
    </source>
</reference>
<evidence type="ECO:0000256" key="4">
    <source>
        <dbReference type="ARBA" id="ARBA00023136"/>
    </source>
</evidence>
<dbReference type="EMBL" id="BKAJ01000106">
    <property type="protein sequence ID" value="GEP58645.1"/>
    <property type="molecule type" value="Genomic_DNA"/>
</dbReference>
<dbReference type="InterPro" id="IPR002797">
    <property type="entry name" value="Polysacc_synth"/>
</dbReference>
<organism evidence="6 7">
    <name type="scientific">Reyranella soli</name>
    <dbReference type="NCBI Taxonomy" id="1230389"/>
    <lineage>
        <taxon>Bacteria</taxon>
        <taxon>Pseudomonadati</taxon>
        <taxon>Pseudomonadota</taxon>
        <taxon>Alphaproteobacteria</taxon>
        <taxon>Hyphomicrobiales</taxon>
        <taxon>Reyranellaceae</taxon>
        <taxon>Reyranella</taxon>
    </lineage>
</organism>
<feature type="transmembrane region" description="Helical" evidence="5">
    <location>
        <begin position="343"/>
        <end position="364"/>
    </location>
</feature>
<evidence type="ECO:0000256" key="2">
    <source>
        <dbReference type="ARBA" id="ARBA00022692"/>
    </source>
</evidence>
<feature type="transmembrane region" description="Helical" evidence="5">
    <location>
        <begin position="156"/>
        <end position="177"/>
    </location>
</feature>
<dbReference type="PANTHER" id="PTHR43424">
    <property type="entry name" value="LOCUS PUTATIVE PROTEIN 1-RELATED"/>
    <property type="match status" value="1"/>
</dbReference>
<sequence length="491" mass="52761">MTDIAPGGQSSAEAPRVSRRRIAVNFLTLASTNVFGLLVTILISVYVRRAMGPDAIGQVSWAMAAVSYLTVLVSPGLTFVGQRSIAQSPEKSQSHIALVLTLQTLLACVVYAFVLVAASLEPRGPVISVLLVIQGVTLFVTAWNMGWVLQAHERMVVPSLAALAFNILQLPALLLLVHGPDDLTMYAVLVVLFGFGSVVFNSFYLAHRGIVRPLELRPTFKGGRAMLHEAWPLALTQAALLVIANSGILVLGFTHGDDSVGQFVSAYRLMLVANVVTAALWNAYFPAFVRAESSPGQAIRLSREYLGLLACMGLPTAALGWVFGRYVVELLYGPAFAPAGQYFEWLCLAIGFNFLNYGVVSALIPWGRGDLQLRMTAAAAAFNLAVTAVAVPLFGAWGAVAAIFASELLGLALGIATRYRLRQFWHPLLPVVLPPLLCSVAAVAVLVALPRSLDHLWWLELGGAAVVLGGCLLALQREALRQAWQAFRPPR</sequence>
<comment type="caution">
    <text evidence="6">The sequence shown here is derived from an EMBL/GenBank/DDBJ whole genome shotgun (WGS) entry which is preliminary data.</text>
</comment>
<evidence type="ECO:0000256" key="5">
    <source>
        <dbReference type="SAM" id="Phobius"/>
    </source>
</evidence>
<dbReference type="GO" id="GO:0016020">
    <property type="term" value="C:membrane"/>
    <property type="evidence" value="ECO:0007669"/>
    <property type="project" value="UniProtKB-SubCell"/>
</dbReference>
<feature type="transmembrane region" description="Helical" evidence="5">
    <location>
        <begin position="183"/>
        <end position="206"/>
    </location>
</feature>
<feature type="transmembrane region" description="Helical" evidence="5">
    <location>
        <begin position="126"/>
        <end position="149"/>
    </location>
</feature>
<dbReference type="Proteomes" id="UP000321058">
    <property type="component" value="Unassembled WGS sequence"/>
</dbReference>
<proteinExistence type="predicted"/>
<gene>
    <name evidence="6" type="ORF">RSO01_58110</name>
</gene>
<evidence type="ECO:0000313" key="7">
    <source>
        <dbReference type="Proteomes" id="UP000321058"/>
    </source>
</evidence>
<keyword evidence="7" id="KW-1185">Reference proteome</keyword>
<feature type="transmembrane region" description="Helical" evidence="5">
    <location>
        <begin position="26"/>
        <end position="47"/>
    </location>
</feature>
<dbReference type="OrthoDB" id="5240734at2"/>
<dbReference type="PANTHER" id="PTHR43424:SF1">
    <property type="entry name" value="LOCUS PUTATIVE PROTEIN 1-RELATED"/>
    <property type="match status" value="1"/>
</dbReference>
<comment type="subcellular location">
    <subcellularLocation>
        <location evidence="1">Membrane</location>
        <topology evidence="1">Multi-pass membrane protein</topology>
    </subcellularLocation>
</comment>
<accession>A0A512NIA2</accession>